<keyword evidence="1" id="KW-0812">Transmembrane</keyword>
<keyword evidence="1" id="KW-1133">Transmembrane helix</keyword>
<feature type="transmembrane region" description="Helical" evidence="1">
    <location>
        <begin position="20"/>
        <end position="39"/>
    </location>
</feature>
<evidence type="ECO:0000313" key="3">
    <source>
        <dbReference type="Proteomes" id="UP001430172"/>
    </source>
</evidence>
<sequence>MAAPPLSRAPSRVPSAVGRRVLGAVLVLLWVAFVALATANQLRVVSPDRFSDDLAAGRVVTWRIITLDGSSVGRGWVSFPNYGVPAARQDGEVDHDQPMLPGREALAYFVDSPLSRMRVVDPHRAPSSEAVARLREAGVRPALGQPELAEIARGPDDVSGLPALALGLVFLGAVLVGPVPTRGTRWFWFWQGSVTLGAGVLAYAVLEGLRPAAPSPSEAVAADADPPSAESPTRQRGWVGLVVAILGSLVLSAALTGLADGTHWLWVVRP</sequence>
<name>A0ABS2CRQ7_9MICO</name>
<comment type="caution">
    <text evidence="2">The sequence shown here is derived from an EMBL/GenBank/DDBJ whole genome shotgun (WGS) entry which is preliminary data.</text>
</comment>
<dbReference type="EMBL" id="JAFDVD010000027">
    <property type="protein sequence ID" value="MBM6402557.1"/>
    <property type="molecule type" value="Genomic_DNA"/>
</dbReference>
<evidence type="ECO:0008006" key="4">
    <source>
        <dbReference type="Google" id="ProtNLM"/>
    </source>
</evidence>
<gene>
    <name evidence="2" type="ORF">JQN70_19355</name>
</gene>
<dbReference type="RefSeq" id="WP_204133025.1">
    <property type="nucleotide sequence ID" value="NZ_JAFDVD010000027.1"/>
</dbReference>
<protein>
    <recommendedName>
        <fullName evidence="4">DUF3592 domain-containing protein</fullName>
    </recommendedName>
</protein>
<accession>A0ABS2CRQ7</accession>
<keyword evidence="3" id="KW-1185">Reference proteome</keyword>
<proteinExistence type="predicted"/>
<evidence type="ECO:0000313" key="2">
    <source>
        <dbReference type="EMBL" id="MBM6402557.1"/>
    </source>
</evidence>
<keyword evidence="1" id="KW-0472">Membrane</keyword>
<feature type="transmembrane region" description="Helical" evidence="1">
    <location>
        <begin position="186"/>
        <end position="206"/>
    </location>
</feature>
<reference evidence="2" key="1">
    <citation type="submission" date="2021-02" db="EMBL/GenBank/DDBJ databases">
        <title>Phycicoccus sp. MQZ13P-5T, whole genome shotgun sequence.</title>
        <authorList>
            <person name="Tuo L."/>
        </authorList>
    </citation>
    <scope>NUCLEOTIDE SEQUENCE</scope>
    <source>
        <strain evidence="2">MQZ13P-5</strain>
    </source>
</reference>
<organism evidence="2 3">
    <name type="scientific">Phycicoccus sonneratiae</name>
    <dbReference type="NCBI Taxonomy" id="2807628"/>
    <lineage>
        <taxon>Bacteria</taxon>
        <taxon>Bacillati</taxon>
        <taxon>Actinomycetota</taxon>
        <taxon>Actinomycetes</taxon>
        <taxon>Micrococcales</taxon>
        <taxon>Intrasporangiaceae</taxon>
        <taxon>Phycicoccus</taxon>
    </lineage>
</organism>
<feature type="transmembrane region" description="Helical" evidence="1">
    <location>
        <begin position="161"/>
        <end position="180"/>
    </location>
</feature>
<evidence type="ECO:0000256" key="1">
    <source>
        <dbReference type="SAM" id="Phobius"/>
    </source>
</evidence>
<dbReference type="Proteomes" id="UP001430172">
    <property type="component" value="Unassembled WGS sequence"/>
</dbReference>
<feature type="transmembrane region" description="Helical" evidence="1">
    <location>
        <begin position="238"/>
        <end position="259"/>
    </location>
</feature>